<dbReference type="Gene3D" id="3.40.50.1100">
    <property type="match status" value="2"/>
</dbReference>
<feature type="domain" description="Tryptophan synthase beta chain-like PALP" evidence="6">
    <location>
        <begin position="22"/>
        <end position="295"/>
    </location>
</feature>
<evidence type="ECO:0000256" key="1">
    <source>
        <dbReference type="ARBA" id="ARBA00001933"/>
    </source>
</evidence>
<dbReference type="InterPro" id="IPR036052">
    <property type="entry name" value="TrpB-like_PALP_sf"/>
</dbReference>
<comment type="similarity">
    <text evidence="2">Belongs to the ACC deaminase/D-cysteine desulfhydrase family.</text>
</comment>
<dbReference type="KEGG" id="eaz:JHT90_11400"/>
<feature type="active site" description="Nucleophile" evidence="4">
    <location>
        <position position="71"/>
    </location>
</feature>
<dbReference type="InterPro" id="IPR027278">
    <property type="entry name" value="ACCD_DCysDesulf"/>
</dbReference>
<dbReference type="RefSeq" id="WP_201091043.1">
    <property type="nucleotide sequence ID" value="NZ_CP067393.1"/>
</dbReference>
<dbReference type="InterPro" id="IPR001926">
    <property type="entry name" value="TrpB-like_PALP"/>
</dbReference>
<dbReference type="PANTHER" id="PTHR43780:SF2">
    <property type="entry name" value="1-AMINOCYCLOPROPANE-1-CARBOXYLATE DEAMINASE-RELATED"/>
    <property type="match status" value="1"/>
</dbReference>
<dbReference type="EMBL" id="CP067393">
    <property type="protein sequence ID" value="QQP84989.1"/>
    <property type="molecule type" value="Genomic_DNA"/>
</dbReference>
<organism evidence="7 8">
    <name type="scientific">Entomomonas asaccharolytica</name>
    <dbReference type="NCBI Taxonomy" id="2785331"/>
    <lineage>
        <taxon>Bacteria</taxon>
        <taxon>Pseudomonadati</taxon>
        <taxon>Pseudomonadota</taxon>
        <taxon>Gammaproteobacteria</taxon>
        <taxon>Pseudomonadales</taxon>
        <taxon>Pseudomonadaceae</taxon>
        <taxon>Entomomonas</taxon>
    </lineage>
</organism>
<dbReference type="AlphaFoldDB" id="A0A974NE95"/>
<evidence type="ECO:0000256" key="2">
    <source>
        <dbReference type="ARBA" id="ARBA00008639"/>
    </source>
</evidence>
<proteinExistence type="inferred from homology"/>
<protein>
    <submittedName>
        <fullName evidence="7">Pyridoxal-phosphate dependent enzyme</fullName>
    </submittedName>
</protein>
<dbReference type="Pfam" id="PF00291">
    <property type="entry name" value="PALP"/>
    <property type="match status" value="1"/>
</dbReference>
<evidence type="ECO:0000313" key="7">
    <source>
        <dbReference type="EMBL" id="QQP84989.1"/>
    </source>
</evidence>
<sequence length="306" mass="34292">MDKLFFVTDKVVLNRLNLPVFEQAGVELAVLRLDKTDYLISGNKWFKLQYHLHQAIDQKAKGLVSVGGAHSNHLHALAAAGQRLGFKTVGLIRGNPIQTPTVIDLQNLGMELHWLSYGEFRRRYQDAFWQEWVQRYPDYYFVPEGGGGLLGAKGCQVIPKMIKQQLATIGWDDFDSIYVSVGTGSTLVGIIWGKENRHQVVGCLAVPDCYHVDKQIENLLDEIPIKIANYQLQSAARKGFGQADRELLDFINEVEKTTGLPLDPVYTGKTLFFLQQQVQAGLIAKGTRIVFIHTGGLQGRRVLLDS</sequence>
<keyword evidence="3 5" id="KW-0663">Pyridoxal phosphate</keyword>
<evidence type="ECO:0000256" key="4">
    <source>
        <dbReference type="PIRSR" id="PIRSR006278-1"/>
    </source>
</evidence>
<dbReference type="PIRSF" id="PIRSF006278">
    <property type="entry name" value="ACCD_DCysDesulf"/>
    <property type="match status" value="1"/>
</dbReference>
<dbReference type="PANTHER" id="PTHR43780">
    <property type="entry name" value="1-AMINOCYCLOPROPANE-1-CARBOXYLATE DEAMINASE-RELATED"/>
    <property type="match status" value="1"/>
</dbReference>
<evidence type="ECO:0000256" key="3">
    <source>
        <dbReference type="ARBA" id="ARBA00022898"/>
    </source>
</evidence>
<evidence type="ECO:0000256" key="5">
    <source>
        <dbReference type="PIRSR" id="PIRSR006278-2"/>
    </source>
</evidence>
<evidence type="ECO:0000259" key="6">
    <source>
        <dbReference type="Pfam" id="PF00291"/>
    </source>
</evidence>
<keyword evidence="8" id="KW-1185">Reference proteome</keyword>
<dbReference type="SUPFAM" id="SSF53686">
    <property type="entry name" value="Tryptophan synthase beta subunit-like PLP-dependent enzymes"/>
    <property type="match status" value="1"/>
</dbReference>
<feature type="modified residue" description="N6-(pyridoxal phosphate)lysine" evidence="5">
    <location>
        <position position="44"/>
    </location>
</feature>
<accession>A0A974NE95</accession>
<name>A0A974NE95_9GAMM</name>
<dbReference type="GO" id="GO:0019148">
    <property type="term" value="F:D-cysteine desulfhydrase activity"/>
    <property type="evidence" value="ECO:0007669"/>
    <property type="project" value="TreeGrafter"/>
</dbReference>
<evidence type="ECO:0000313" key="8">
    <source>
        <dbReference type="Proteomes" id="UP000595278"/>
    </source>
</evidence>
<reference evidence="7 8" key="1">
    <citation type="submission" date="2021-01" db="EMBL/GenBank/DDBJ databases">
        <title>Entomomonas sp. F2A isolated from a house cricket (Acheta domesticus).</title>
        <authorList>
            <person name="Spergser J."/>
            <person name="Busse H.-J."/>
        </authorList>
    </citation>
    <scope>NUCLEOTIDE SEQUENCE [LARGE SCALE GENOMIC DNA]</scope>
    <source>
        <strain evidence="7 8">F2A</strain>
    </source>
</reference>
<gene>
    <name evidence="7" type="ORF">JHT90_11400</name>
</gene>
<dbReference type="Proteomes" id="UP000595278">
    <property type="component" value="Chromosome"/>
</dbReference>
<comment type="cofactor">
    <cofactor evidence="1">
        <name>pyridoxal 5'-phosphate</name>
        <dbReference type="ChEBI" id="CHEBI:597326"/>
    </cofactor>
</comment>